<dbReference type="EMBL" id="CP046234">
    <property type="protein sequence ID" value="WFD46931.1"/>
    <property type="molecule type" value="Genomic_DNA"/>
</dbReference>
<feature type="coiled-coil region" evidence="11">
    <location>
        <begin position="155"/>
        <end position="189"/>
    </location>
</feature>
<evidence type="ECO:0000256" key="8">
    <source>
        <dbReference type="ARBA" id="ARBA00023242"/>
    </source>
</evidence>
<dbReference type="Gene3D" id="1.10.418.60">
    <property type="entry name" value="Ncd80 complex, Nuf2 subunit"/>
    <property type="match status" value="1"/>
</dbReference>
<keyword evidence="5" id="KW-0132">Cell division</keyword>
<evidence type="ECO:0000256" key="4">
    <source>
        <dbReference type="ARBA" id="ARBA00022454"/>
    </source>
</evidence>
<keyword evidence="10" id="KW-0137">Centromere</keyword>
<sequence>MGLAVSAEDVAKPQSAMVQRVYMAFLDTLAGTLPDMLDARRDEACARMEHSEIFEDGLAWLLFYREVRAMMEAATVHDFHLQDLTRPHPKRFKRHMSALVNFFRFRSDRLAEFDELVLDTEELENRRLDLEEGSEQVRAALDALAAQRRDEEPQVHALRERNLALSDQLLRLKKEQGKLLAEVDALKTEKAQLVQHQTDVQHELHTVHAELHKLQARLAARPDDVRRQIAELHTQTAHERAGVRDAEAKAAALAAKLQVLAQLDTDVGHALAALEQIAGALERIARETRILDEAQHALAAHDAERAALAARHAELARDAEYATHALAARRAELEAQRGASQARLDALTARLGEVSRTRKERHALAELRTNEAQAVEQEIESVLQAHEAHYAKMQRDKDALCRTAAAYMDALTRALAHA</sequence>
<accession>A0ABY8EN04</accession>
<keyword evidence="6" id="KW-0498">Mitosis</keyword>
<evidence type="ECO:0000256" key="3">
    <source>
        <dbReference type="ARBA" id="ARBA00005498"/>
    </source>
</evidence>
<organism evidence="14 15">
    <name type="scientific">Malassezia furfur</name>
    <name type="common">Pityriasis versicolor infection agent</name>
    <name type="synonym">Pityrosporum furfur</name>
    <dbReference type="NCBI Taxonomy" id="55194"/>
    <lineage>
        <taxon>Eukaryota</taxon>
        <taxon>Fungi</taxon>
        <taxon>Dikarya</taxon>
        <taxon>Basidiomycota</taxon>
        <taxon>Ustilaginomycotina</taxon>
        <taxon>Malasseziomycetes</taxon>
        <taxon>Malasseziales</taxon>
        <taxon>Malasseziaceae</taxon>
        <taxon>Malassezia</taxon>
    </lineage>
</organism>
<keyword evidence="4" id="KW-0158">Chromosome</keyword>
<reference evidence="14 15" key="1">
    <citation type="journal article" date="2020" name="Elife">
        <title>Loss of centromere function drives karyotype evolution in closely related Malassezia species.</title>
        <authorList>
            <person name="Sankaranarayanan S.R."/>
            <person name="Ianiri G."/>
            <person name="Coelho M.A."/>
            <person name="Reza M.H."/>
            <person name="Thimmappa B.C."/>
            <person name="Ganguly P."/>
            <person name="Vadnala R.N."/>
            <person name="Sun S."/>
            <person name="Siddharthan R."/>
            <person name="Tellgren-Roth C."/>
            <person name="Dawson T.L."/>
            <person name="Heitman J."/>
            <person name="Sanyal K."/>
        </authorList>
    </citation>
    <scope>NUCLEOTIDE SEQUENCE [LARGE SCALE GENOMIC DNA]</scope>
    <source>
        <strain evidence="14">CBS14141</strain>
    </source>
</reference>
<dbReference type="Pfam" id="PF03800">
    <property type="entry name" value="Nuf2"/>
    <property type="match status" value="1"/>
</dbReference>
<evidence type="ECO:0000256" key="9">
    <source>
        <dbReference type="ARBA" id="ARBA00023306"/>
    </source>
</evidence>
<evidence type="ECO:0000256" key="5">
    <source>
        <dbReference type="ARBA" id="ARBA00022618"/>
    </source>
</evidence>
<dbReference type="Proteomes" id="UP000818624">
    <property type="component" value="Chromosome 1"/>
</dbReference>
<comment type="subcellular location">
    <subcellularLocation>
        <location evidence="2">Chromosome</location>
        <location evidence="2">Centromere</location>
    </subcellularLocation>
    <subcellularLocation>
        <location evidence="1">Nucleus</location>
    </subcellularLocation>
</comment>
<keyword evidence="7 11" id="KW-0175">Coiled coil</keyword>
<evidence type="ECO:0000259" key="12">
    <source>
        <dbReference type="Pfam" id="PF03800"/>
    </source>
</evidence>
<feature type="coiled-coil region" evidence="11">
    <location>
        <begin position="291"/>
        <end position="350"/>
    </location>
</feature>
<feature type="domain" description="Kinetochore protein Nuf2 N-terminal" evidence="12">
    <location>
        <begin position="1"/>
        <end position="119"/>
    </location>
</feature>
<evidence type="ECO:0000313" key="15">
    <source>
        <dbReference type="Proteomes" id="UP000818624"/>
    </source>
</evidence>
<dbReference type="InterPro" id="IPR005549">
    <property type="entry name" value="Kinetochore_Nuf2_N"/>
</dbReference>
<dbReference type="InterPro" id="IPR041112">
    <property type="entry name" value="Nuf2_DHR10-like"/>
</dbReference>
<gene>
    <name evidence="14" type="primary">NUF2</name>
    <name evidence="14" type="ORF">GLX27_001575</name>
</gene>
<evidence type="ECO:0000256" key="7">
    <source>
        <dbReference type="ARBA" id="ARBA00023054"/>
    </source>
</evidence>
<dbReference type="PANTHER" id="PTHR48441">
    <property type="match status" value="1"/>
</dbReference>
<keyword evidence="8" id="KW-0539">Nucleus</keyword>
<keyword evidence="9" id="KW-0131">Cell cycle</keyword>
<proteinExistence type="inferred from homology"/>
<evidence type="ECO:0000259" key="13">
    <source>
        <dbReference type="Pfam" id="PF18595"/>
    </source>
</evidence>
<protein>
    <submittedName>
        <fullName evidence="14">Kinetochore-associated Ndc80 complex subunit nuf2</fullName>
    </submittedName>
</protein>
<evidence type="ECO:0000256" key="11">
    <source>
        <dbReference type="SAM" id="Coils"/>
    </source>
</evidence>
<evidence type="ECO:0000256" key="1">
    <source>
        <dbReference type="ARBA" id="ARBA00004123"/>
    </source>
</evidence>
<evidence type="ECO:0000313" key="14">
    <source>
        <dbReference type="EMBL" id="WFD46931.1"/>
    </source>
</evidence>
<evidence type="ECO:0000256" key="10">
    <source>
        <dbReference type="ARBA" id="ARBA00023328"/>
    </source>
</evidence>
<comment type="similarity">
    <text evidence="3">Belongs to the NUF2 family.</text>
</comment>
<dbReference type="InterPro" id="IPR038275">
    <property type="entry name" value="Nuf2_N_sf"/>
</dbReference>
<dbReference type="Pfam" id="PF18595">
    <property type="entry name" value="Nuf2_DHR10-like"/>
    <property type="match status" value="1"/>
</dbReference>
<name>A0ABY8EN04_MALFU</name>
<dbReference type="PANTHER" id="PTHR48441:SF1">
    <property type="entry name" value="NT-3"/>
    <property type="match status" value="1"/>
</dbReference>
<evidence type="ECO:0000256" key="6">
    <source>
        <dbReference type="ARBA" id="ARBA00022776"/>
    </source>
</evidence>
<feature type="domain" description="Nuf2 DHR10-like" evidence="13">
    <location>
        <begin position="234"/>
        <end position="348"/>
    </location>
</feature>
<evidence type="ECO:0000256" key="2">
    <source>
        <dbReference type="ARBA" id="ARBA00004584"/>
    </source>
</evidence>
<keyword evidence="15" id="KW-1185">Reference proteome</keyword>